<dbReference type="SUPFAM" id="SSF56235">
    <property type="entry name" value="N-terminal nucleophile aminohydrolases (Ntn hydrolases)"/>
    <property type="match status" value="1"/>
</dbReference>
<keyword evidence="7" id="KW-1185">Reference proteome</keyword>
<gene>
    <name evidence="6" type="ORF">ACFOKA_09400</name>
</gene>
<proteinExistence type="inferred from homology"/>
<organism evidence="6 7">
    <name type="scientific">Kordiimonas pumila</name>
    <dbReference type="NCBI Taxonomy" id="2161677"/>
    <lineage>
        <taxon>Bacteria</taxon>
        <taxon>Pseudomonadati</taxon>
        <taxon>Pseudomonadota</taxon>
        <taxon>Alphaproteobacteria</taxon>
        <taxon>Kordiimonadales</taxon>
        <taxon>Kordiimonadaceae</taxon>
        <taxon>Kordiimonas</taxon>
    </lineage>
</organism>
<dbReference type="RefSeq" id="WP_194214593.1">
    <property type="nucleotide sequence ID" value="NZ_CP061205.1"/>
</dbReference>
<dbReference type="EMBL" id="JBHRSL010000009">
    <property type="protein sequence ID" value="MFC3052118.1"/>
    <property type="molecule type" value="Genomic_DNA"/>
</dbReference>
<dbReference type="InterPro" id="IPR029055">
    <property type="entry name" value="Ntn_hydrolases_N"/>
</dbReference>
<name>A0ABV7D4K8_9PROT</name>
<dbReference type="PANTHER" id="PTHR34218">
    <property type="entry name" value="PEPTIDASE S45 PENICILLIN AMIDASE"/>
    <property type="match status" value="1"/>
</dbReference>
<dbReference type="Gene3D" id="1.10.439.10">
    <property type="entry name" value="Penicillin Amidohydrolase, domain 1"/>
    <property type="match status" value="1"/>
</dbReference>
<evidence type="ECO:0000256" key="4">
    <source>
        <dbReference type="ARBA" id="ARBA00023145"/>
    </source>
</evidence>
<dbReference type="Gene3D" id="3.60.20.10">
    <property type="entry name" value="Glutamine Phosphoribosylpyrophosphate, subunit 1, domain 1"/>
    <property type="match status" value="1"/>
</dbReference>
<dbReference type="PANTHER" id="PTHR34218:SF3">
    <property type="entry name" value="ACYL-HOMOSERINE LACTONE ACYLASE PVDQ"/>
    <property type="match status" value="1"/>
</dbReference>
<feature type="signal peptide" evidence="5">
    <location>
        <begin position="1"/>
        <end position="23"/>
    </location>
</feature>
<keyword evidence="2 5" id="KW-0732">Signal</keyword>
<keyword evidence="4" id="KW-0865">Zymogen</keyword>
<evidence type="ECO:0000256" key="1">
    <source>
        <dbReference type="ARBA" id="ARBA00006586"/>
    </source>
</evidence>
<reference evidence="7" key="1">
    <citation type="journal article" date="2019" name="Int. J. Syst. Evol. Microbiol.">
        <title>The Global Catalogue of Microorganisms (GCM) 10K type strain sequencing project: providing services to taxonomists for standard genome sequencing and annotation.</title>
        <authorList>
            <consortium name="The Broad Institute Genomics Platform"/>
            <consortium name="The Broad Institute Genome Sequencing Center for Infectious Disease"/>
            <person name="Wu L."/>
            <person name="Ma J."/>
        </authorList>
    </citation>
    <scope>NUCLEOTIDE SEQUENCE [LARGE SCALE GENOMIC DNA]</scope>
    <source>
        <strain evidence="7">KCTC 62164</strain>
    </source>
</reference>
<dbReference type="Gene3D" id="2.30.120.10">
    <property type="match status" value="1"/>
</dbReference>
<evidence type="ECO:0000313" key="7">
    <source>
        <dbReference type="Proteomes" id="UP001595444"/>
    </source>
</evidence>
<dbReference type="InterPro" id="IPR023343">
    <property type="entry name" value="Penicillin_amidase_dom1"/>
</dbReference>
<dbReference type="InterPro" id="IPR043146">
    <property type="entry name" value="Penicillin_amidase_N_B-knob"/>
</dbReference>
<accession>A0ABV7D4K8</accession>
<dbReference type="Gene3D" id="1.10.1400.10">
    <property type="match status" value="1"/>
</dbReference>
<comment type="similarity">
    <text evidence="1">Belongs to the peptidase S45 family.</text>
</comment>
<evidence type="ECO:0000256" key="3">
    <source>
        <dbReference type="ARBA" id="ARBA00022801"/>
    </source>
</evidence>
<evidence type="ECO:0000256" key="2">
    <source>
        <dbReference type="ARBA" id="ARBA00022729"/>
    </source>
</evidence>
<keyword evidence="3" id="KW-0378">Hydrolase</keyword>
<feature type="chain" id="PRO_5045533980" evidence="5">
    <location>
        <begin position="24"/>
        <end position="783"/>
    </location>
</feature>
<dbReference type="Proteomes" id="UP001595444">
    <property type="component" value="Unassembled WGS sequence"/>
</dbReference>
<dbReference type="InterPro" id="IPR043147">
    <property type="entry name" value="Penicillin_amidase_A-knob"/>
</dbReference>
<sequence>MLQRILQIIMPSAAIMFSASALAEDTPTATITFTAHGIPHIEAEDMYGLGFGSGYASARTDLCAVADAILTYAGKRSRVYGPAENTKLYIPQRTSIPNAVNDLTIHYSISDAQLEKAKAGMSADMLAVLEGYAAGFNHYVDVTPPATRPAVCRKEGEIPPVSVDDMIRRSTAYAMLLGERMFMGALYAAAPPAAKEAAALKNEVLYAGAPYEPLGLGSNAYAFGAEMTKDGGGLLMANPHYTWEGPERFMQMHLRAPGYNVMGASLLGTPLIGIGFNASLAWTHTVATDAKATLYRLQLNPDNPTEYLMDGKVIPMTAEEVSIDVLGDSGELTTLSHTFWTTEFGPVVSAPGIEWTYDTAFALADPNKSNFGMFEQSLEMGRSQTVGTLEKVLTDYVASPFLNTLAADADGNVLYTNMSSTPAFDMQQLQACSLNIPGASAYFTAHVMDGAKAECRPKVFETASRPGIMPASMKPLVVRRDYVANSNNSHWYTNPDQPLTGYSPLIGREGTQQNARTRLGHRQVQDMLHTKSSEGYITAQNVKDMLFANRNYMAEILVDDLVSLCGKTSSVMIEESEVSLKKACTVLAGWDRRDDVTSVGTALFREFLKRAPTYGAAAKIFWRVQFDPTRPLDTPAGIQADSTQAVEALAKAILALEKAGIALDAPLGDVQFVVRGGKRFPIHGGPDSSVYNVMDMPLVDGKGYTDPVASGATYIAVITFENGAPVADAILATDQTTDETAPFARDGVQAYSEKQWLRLPFLKKDIAAAAVGEPVKLYAKEAQ</sequence>
<comment type="caution">
    <text evidence="6">The sequence shown here is derived from an EMBL/GenBank/DDBJ whole genome shotgun (WGS) entry which is preliminary data.</text>
</comment>
<evidence type="ECO:0000256" key="5">
    <source>
        <dbReference type="SAM" id="SignalP"/>
    </source>
</evidence>
<dbReference type="Pfam" id="PF01804">
    <property type="entry name" value="Penicil_amidase"/>
    <property type="match status" value="1"/>
</dbReference>
<evidence type="ECO:0000313" key="6">
    <source>
        <dbReference type="EMBL" id="MFC3052118.1"/>
    </source>
</evidence>
<protein>
    <submittedName>
        <fullName evidence="6">Penicillin acylase family protein</fullName>
    </submittedName>
</protein>
<dbReference type="InterPro" id="IPR002692">
    <property type="entry name" value="S45"/>
</dbReference>